<sequence>LRWLLVDVVDSGFPGYYYDPKQDNYYKTPNYWDARLLENVPNEMNNVHLRECALNKLKAKLNKQRSQNIVQELRNIAISKHPIKSDLFKKLHMKVLQHKQHLSFSYPIIRPAVVESDSARILHIISSRMLLCELRRYEVQWTRGESRSNHSGFKIIDTIHRSQDRYFHSCMDAMLDPSTNNIICLSPRRLVSVRYDGNIGDYQLLQTVDLPRKYSDSVFPRRALRSYASSVESLLERGEDSVIMFYNRRTISSLGPRLVPLLTLSELRKMPHVSLSKYLPHASFTAMGNACCAGTTRRLDAYVSVGKAFSLLSFTSARRERELISFGDVSASRITHLQCLLSADNKRSGIIVGRVDGSVELWDDRQPRRAAVTYKESKEVVKSGIPPNPVVDCPSHSFVATAMEKYGAIGVWQLQTGELMDVLECPGWAENSLLLCKPPQLVIHSHWGLGNGKSSPFGPVLIAIYDRFADFFY</sequence>
<proteinExistence type="predicted"/>
<accession>A0A0R3X6P2</accession>
<dbReference type="SUPFAM" id="SSF50978">
    <property type="entry name" value="WD40 repeat-like"/>
    <property type="match status" value="1"/>
</dbReference>
<dbReference type="AlphaFoldDB" id="A0A0R3X6P2"/>
<organism evidence="1">
    <name type="scientific">Hydatigena taeniaeformis</name>
    <name type="common">Feline tapeworm</name>
    <name type="synonym">Taenia taeniaeformis</name>
    <dbReference type="NCBI Taxonomy" id="6205"/>
    <lineage>
        <taxon>Eukaryota</taxon>
        <taxon>Metazoa</taxon>
        <taxon>Spiralia</taxon>
        <taxon>Lophotrochozoa</taxon>
        <taxon>Platyhelminthes</taxon>
        <taxon>Cestoda</taxon>
        <taxon>Eucestoda</taxon>
        <taxon>Cyclophyllidea</taxon>
        <taxon>Taeniidae</taxon>
        <taxon>Hydatigera</taxon>
    </lineage>
</organism>
<name>A0A0R3X6P2_HYDTA</name>
<protein>
    <submittedName>
        <fullName evidence="1">WD_REPEATS_REGION domain-containing protein</fullName>
    </submittedName>
</protein>
<reference evidence="1" key="1">
    <citation type="submission" date="2016-04" db="UniProtKB">
        <authorList>
            <consortium name="WormBaseParasite"/>
        </authorList>
    </citation>
    <scope>IDENTIFICATION</scope>
</reference>
<dbReference type="WBParaSite" id="TTAC_0000918501-mRNA-1">
    <property type="protein sequence ID" value="TTAC_0000918501-mRNA-1"/>
    <property type="gene ID" value="TTAC_0000918501"/>
</dbReference>
<evidence type="ECO:0000313" key="1">
    <source>
        <dbReference type="WBParaSite" id="TTAC_0000918501-mRNA-1"/>
    </source>
</evidence>
<dbReference type="InterPro" id="IPR036322">
    <property type="entry name" value="WD40_repeat_dom_sf"/>
</dbReference>